<sequence length="237" mass="26255">MNHPDDQMTTESRRGFLGSALGVGLGASLGFPGPLRVVGEDKAPHPFSPERTVVLPRRLGREHLQVRRAIGRRIEKLDVHGLWRLPGPKVEALLQVADAISERHGVGHRLGEWAARLASQQSIMPEGFAGLGVLGYWQALGPVPGADSPLDWWLFLSPEPIEWGGMDGVSVHVLVGHVSPVTSFRWMDMMHRAWSDTWHLHASLGGPEGWARLARLEPREAVWRLNRAFASIPREGR</sequence>
<proteinExistence type="predicted"/>
<evidence type="ECO:0000313" key="1">
    <source>
        <dbReference type="EMBL" id="QDV37570.1"/>
    </source>
</evidence>
<organism evidence="1 2">
    <name type="scientific">Tautonia plasticadhaerens</name>
    <dbReference type="NCBI Taxonomy" id="2527974"/>
    <lineage>
        <taxon>Bacteria</taxon>
        <taxon>Pseudomonadati</taxon>
        <taxon>Planctomycetota</taxon>
        <taxon>Planctomycetia</taxon>
        <taxon>Isosphaerales</taxon>
        <taxon>Isosphaeraceae</taxon>
        <taxon>Tautonia</taxon>
    </lineage>
</organism>
<reference evidence="1 2" key="1">
    <citation type="submission" date="2019-02" db="EMBL/GenBank/DDBJ databases">
        <title>Deep-cultivation of Planctomycetes and their phenomic and genomic characterization uncovers novel biology.</title>
        <authorList>
            <person name="Wiegand S."/>
            <person name="Jogler M."/>
            <person name="Boedeker C."/>
            <person name="Pinto D."/>
            <person name="Vollmers J."/>
            <person name="Rivas-Marin E."/>
            <person name="Kohn T."/>
            <person name="Peeters S.H."/>
            <person name="Heuer A."/>
            <person name="Rast P."/>
            <person name="Oberbeckmann S."/>
            <person name="Bunk B."/>
            <person name="Jeske O."/>
            <person name="Meyerdierks A."/>
            <person name="Storesund J.E."/>
            <person name="Kallscheuer N."/>
            <person name="Luecker S."/>
            <person name="Lage O.M."/>
            <person name="Pohl T."/>
            <person name="Merkel B.J."/>
            <person name="Hornburger P."/>
            <person name="Mueller R.-W."/>
            <person name="Bruemmer F."/>
            <person name="Labrenz M."/>
            <person name="Spormann A.M."/>
            <person name="Op den Camp H."/>
            <person name="Overmann J."/>
            <person name="Amann R."/>
            <person name="Jetten M.S.M."/>
            <person name="Mascher T."/>
            <person name="Medema M.H."/>
            <person name="Devos D.P."/>
            <person name="Kaster A.-K."/>
            <person name="Ovreas L."/>
            <person name="Rohde M."/>
            <person name="Galperin M.Y."/>
            <person name="Jogler C."/>
        </authorList>
    </citation>
    <scope>NUCLEOTIDE SEQUENCE [LARGE SCALE GENOMIC DNA]</scope>
    <source>
        <strain evidence="1 2">ElP</strain>
    </source>
</reference>
<dbReference type="EMBL" id="CP036426">
    <property type="protein sequence ID" value="QDV37570.1"/>
    <property type="molecule type" value="Genomic_DNA"/>
</dbReference>
<evidence type="ECO:0000313" key="2">
    <source>
        <dbReference type="Proteomes" id="UP000317835"/>
    </source>
</evidence>
<accession>A0A518H9P4</accession>
<keyword evidence="2" id="KW-1185">Reference proteome</keyword>
<protein>
    <submittedName>
        <fullName evidence="1">Uncharacterized protein</fullName>
    </submittedName>
</protein>
<name>A0A518H9P4_9BACT</name>
<dbReference type="RefSeq" id="WP_197446401.1">
    <property type="nucleotide sequence ID" value="NZ_CP036426.1"/>
</dbReference>
<dbReference type="Proteomes" id="UP000317835">
    <property type="component" value="Chromosome"/>
</dbReference>
<gene>
    <name evidence="1" type="ORF">ElP_55100</name>
</gene>
<dbReference type="AlphaFoldDB" id="A0A518H9P4"/>
<dbReference type="KEGG" id="tpla:ElP_55100"/>